<organism evidence="2 3">
    <name type="scientific">Caulifigura coniformis</name>
    <dbReference type="NCBI Taxonomy" id="2527983"/>
    <lineage>
        <taxon>Bacteria</taxon>
        <taxon>Pseudomonadati</taxon>
        <taxon>Planctomycetota</taxon>
        <taxon>Planctomycetia</taxon>
        <taxon>Planctomycetales</taxon>
        <taxon>Planctomycetaceae</taxon>
        <taxon>Caulifigura</taxon>
    </lineage>
</organism>
<keyword evidence="1" id="KW-0472">Membrane</keyword>
<accession>A0A517SCN6</accession>
<name>A0A517SCN6_9PLAN</name>
<evidence type="ECO:0000313" key="2">
    <source>
        <dbReference type="EMBL" id="QDT53888.1"/>
    </source>
</evidence>
<evidence type="ECO:0000313" key="3">
    <source>
        <dbReference type="Proteomes" id="UP000315700"/>
    </source>
</evidence>
<reference evidence="2 3" key="1">
    <citation type="submission" date="2019-02" db="EMBL/GenBank/DDBJ databases">
        <title>Deep-cultivation of Planctomycetes and their phenomic and genomic characterization uncovers novel biology.</title>
        <authorList>
            <person name="Wiegand S."/>
            <person name="Jogler M."/>
            <person name="Boedeker C."/>
            <person name="Pinto D."/>
            <person name="Vollmers J."/>
            <person name="Rivas-Marin E."/>
            <person name="Kohn T."/>
            <person name="Peeters S.H."/>
            <person name="Heuer A."/>
            <person name="Rast P."/>
            <person name="Oberbeckmann S."/>
            <person name="Bunk B."/>
            <person name="Jeske O."/>
            <person name="Meyerdierks A."/>
            <person name="Storesund J.E."/>
            <person name="Kallscheuer N."/>
            <person name="Luecker S."/>
            <person name="Lage O.M."/>
            <person name="Pohl T."/>
            <person name="Merkel B.J."/>
            <person name="Hornburger P."/>
            <person name="Mueller R.-W."/>
            <person name="Bruemmer F."/>
            <person name="Labrenz M."/>
            <person name="Spormann A.M."/>
            <person name="Op den Camp H."/>
            <person name="Overmann J."/>
            <person name="Amann R."/>
            <person name="Jetten M.S.M."/>
            <person name="Mascher T."/>
            <person name="Medema M.H."/>
            <person name="Devos D.P."/>
            <person name="Kaster A.-K."/>
            <person name="Ovreas L."/>
            <person name="Rohde M."/>
            <person name="Galperin M.Y."/>
            <person name="Jogler C."/>
        </authorList>
    </citation>
    <scope>NUCLEOTIDE SEQUENCE [LARGE SCALE GENOMIC DNA]</scope>
    <source>
        <strain evidence="2 3">Pan44</strain>
    </source>
</reference>
<dbReference type="AlphaFoldDB" id="A0A517SCN6"/>
<dbReference type="EMBL" id="CP036271">
    <property type="protein sequence ID" value="QDT53888.1"/>
    <property type="molecule type" value="Genomic_DNA"/>
</dbReference>
<dbReference type="KEGG" id="ccos:Pan44_19140"/>
<sequence>MLSSLGTREIVWRSTSFRFNAMPENLRSRLETAAQLGTVLGGIASVAGAFVAWWIGVPTVELARRSLQVSQELEAARQRRESLPFVMITLLTQEVPIKREPGTDRPIIGLEQGSLTGIRNVGKGTAFNCRALWEISSVSRKDGPSENVVVSEKEWSTRPFVIQAGESASLYALPTVIEDVNDVRSVQGQIILKCDDEHGDTHESRQSFQLFFADPDARSKALIVFETLNLRP</sequence>
<gene>
    <name evidence="2" type="ORF">Pan44_19140</name>
</gene>
<feature type="transmembrane region" description="Helical" evidence="1">
    <location>
        <begin position="36"/>
        <end position="56"/>
    </location>
</feature>
<keyword evidence="1" id="KW-1133">Transmembrane helix</keyword>
<keyword evidence="1" id="KW-0812">Transmembrane</keyword>
<evidence type="ECO:0000256" key="1">
    <source>
        <dbReference type="SAM" id="Phobius"/>
    </source>
</evidence>
<keyword evidence="3" id="KW-1185">Reference proteome</keyword>
<proteinExistence type="predicted"/>
<dbReference type="InParanoid" id="A0A517SCN6"/>
<protein>
    <submittedName>
        <fullName evidence="2">Uncharacterized protein</fullName>
    </submittedName>
</protein>
<dbReference type="Proteomes" id="UP000315700">
    <property type="component" value="Chromosome"/>
</dbReference>